<feature type="compositionally biased region" description="Basic and acidic residues" evidence="1">
    <location>
        <begin position="15"/>
        <end position="24"/>
    </location>
</feature>
<gene>
    <name evidence="2" type="ORF">HYDPIDRAFT_92216</name>
</gene>
<proteinExistence type="predicted"/>
<protein>
    <submittedName>
        <fullName evidence="2">Unplaced genomic scaffold scaffold_16, whole genome shotgun sequence</fullName>
    </submittedName>
</protein>
<evidence type="ECO:0000256" key="1">
    <source>
        <dbReference type="SAM" id="MobiDB-lite"/>
    </source>
</evidence>
<name>A0A0C9VDP4_9AGAM</name>
<evidence type="ECO:0000313" key="3">
    <source>
        <dbReference type="Proteomes" id="UP000053820"/>
    </source>
</evidence>
<feature type="compositionally biased region" description="Acidic residues" evidence="1">
    <location>
        <begin position="163"/>
        <end position="177"/>
    </location>
</feature>
<dbReference type="EMBL" id="KN839850">
    <property type="protein sequence ID" value="KIJ63629.1"/>
    <property type="molecule type" value="Genomic_DNA"/>
</dbReference>
<dbReference type="Proteomes" id="UP000053820">
    <property type="component" value="Unassembled WGS sequence"/>
</dbReference>
<organism evidence="2 3">
    <name type="scientific">Hydnomerulius pinastri MD-312</name>
    <dbReference type="NCBI Taxonomy" id="994086"/>
    <lineage>
        <taxon>Eukaryota</taxon>
        <taxon>Fungi</taxon>
        <taxon>Dikarya</taxon>
        <taxon>Basidiomycota</taxon>
        <taxon>Agaricomycotina</taxon>
        <taxon>Agaricomycetes</taxon>
        <taxon>Agaricomycetidae</taxon>
        <taxon>Boletales</taxon>
        <taxon>Boletales incertae sedis</taxon>
        <taxon>Leucogyrophana</taxon>
    </lineage>
</organism>
<dbReference type="AlphaFoldDB" id="A0A0C9VDP4"/>
<accession>A0A0C9VDP4</accession>
<sequence length="212" mass="22445">MFKFIRRVSTSLLPRPDRPWRDDATSNAPTIGRKRRFSVTEQDDSDSPESSAKKVKGEAILVDGESAPPSADAEPTTKAEEGEDVKSVTEGVKEVDLEDKSHTEKREVEGGDAEEAGESSTTCPEVVPLPESPQSDELESGEPKDQEGEGDSVGSSSGSGDEVRDEEEGKDGIDEAEPAATTTTDTPSVDVPSPADAAEPTPPSEDTQTENA</sequence>
<feature type="compositionally biased region" description="Low complexity" evidence="1">
    <location>
        <begin position="178"/>
        <end position="194"/>
    </location>
</feature>
<reference evidence="2 3" key="1">
    <citation type="submission" date="2014-04" db="EMBL/GenBank/DDBJ databases">
        <title>Evolutionary Origins and Diversification of the Mycorrhizal Mutualists.</title>
        <authorList>
            <consortium name="DOE Joint Genome Institute"/>
            <consortium name="Mycorrhizal Genomics Consortium"/>
            <person name="Kohler A."/>
            <person name="Kuo A."/>
            <person name="Nagy L.G."/>
            <person name="Floudas D."/>
            <person name="Copeland A."/>
            <person name="Barry K.W."/>
            <person name="Cichocki N."/>
            <person name="Veneault-Fourrey C."/>
            <person name="LaButti K."/>
            <person name="Lindquist E.A."/>
            <person name="Lipzen A."/>
            <person name="Lundell T."/>
            <person name="Morin E."/>
            <person name="Murat C."/>
            <person name="Riley R."/>
            <person name="Ohm R."/>
            <person name="Sun H."/>
            <person name="Tunlid A."/>
            <person name="Henrissat B."/>
            <person name="Grigoriev I.V."/>
            <person name="Hibbett D.S."/>
            <person name="Martin F."/>
        </authorList>
    </citation>
    <scope>NUCLEOTIDE SEQUENCE [LARGE SCALE GENOMIC DNA]</scope>
    <source>
        <strain evidence="2 3">MD-312</strain>
    </source>
</reference>
<dbReference type="HOGENOM" id="CLU_092894_0_0_1"/>
<dbReference type="OrthoDB" id="3269227at2759"/>
<feature type="region of interest" description="Disordered" evidence="1">
    <location>
        <begin position="1"/>
        <end position="212"/>
    </location>
</feature>
<feature type="compositionally biased region" description="Basic and acidic residues" evidence="1">
    <location>
        <begin position="75"/>
        <end position="109"/>
    </location>
</feature>
<evidence type="ECO:0000313" key="2">
    <source>
        <dbReference type="EMBL" id="KIJ63629.1"/>
    </source>
</evidence>
<keyword evidence="3" id="KW-1185">Reference proteome</keyword>